<comment type="caution">
    <text evidence="3">The sequence shown here is derived from an EMBL/GenBank/DDBJ whole genome shotgun (WGS) entry which is preliminary data.</text>
</comment>
<reference evidence="3" key="1">
    <citation type="submission" date="2022-01" db="EMBL/GenBank/DDBJ databases">
        <title>Gordonia xiamenensis sp. nov., isolated from surface seawater in Xiamen.</title>
        <authorList>
            <person name="He Y.F."/>
        </authorList>
    </citation>
    <scope>NUCLEOTIDE SEQUENCE</scope>
    <source>
        <strain evidence="3">GW1C4-4</strain>
    </source>
</reference>
<keyword evidence="2" id="KW-0812">Transmembrane</keyword>
<feature type="region of interest" description="Disordered" evidence="1">
    <location>
        <begin position="71"/>
        <end position="97"/>
    </location>
</feature>
<feature type="compositionally biased region" description="Basic and acidic residues" evidence="1">
    <location>
        <begin position="73"/>
        <end position="82"/>
    </location>
</feature>
<evidence type="ECO:0000313" key="3">
    <source>
        <dbReference type="EMBL" id="MCF3937186.1"/>
    </source>
</evidence>
<gene>
    <name evidence="3" type="ORF">L1892_02165</name>
</gene>
<proteinExistence type="predicted"/>
<name>A0ABS9DGL5_9ACTN</name>
<evidence type="ECO:0000313" key="4">
    <source>
        <dbReference type="Proteomes" id="UP001108089"/>
    </source>
</evidence>
<dbReference type="EMBL" id="JAKGCU010000001">
    <property type="protein sequence ID" value="MCF3937186.1"/>
    <property type="molecule type" value="Genomic_DNA"/>
</dbReference>
<evidence type="ECO:0000256" key="1">
    <source>
        <dbReference type="SAM" id="MobiDB-lite"/>
    </source>
</evidence>
<keyword evidence="2" id="KW-0472">Membrane</keyword>
<sequence length="116" mass="12687">MSLRGPTYDPFADPVREGEWRESAGVAGRNARRIARGTAWLFRGKARFMLVIALALILAAGCNPAGWIFPDQSDSKTDREQVQQETQQRAESSPADLGAIAKTIRESMVRQAGGAR</sequence>
<evidence type="ECO:0000256" key="2">
    <source>
        <dbReference type="SAM" id="Phobius"/>
    </source>
</evidence>
<protein>
    <submittedName>
        <fullName evidence="3">Uncharacterized protein</fullName>
    </submittedName>
</protein>
<feature type="transmembrane region" description="Helical" evidence="2">
    <location>
        <begin position="48"/>
        <end position="69"/>
    </location>
</feature>
<dbReference type="RefSeq" id="WP_235721791.1">
    <property type="nucleotide sequence ID" value="NZ_JAKGCU010000001.1"/>
</dbReference>
<keyword evidence="2" id="KW-1133">Transmembrane helix</keyword>
<dbReference type="Proteomes" id="UP001108089">
    <property type="component" value="Unassembled WGS sequence"/>
</dbReference>
<organism evidence="3 4">
    <name type="scientific">Gordonia tangerina</name>
    <dbReference type="NCBI Taxonomy" id="2911060"/>
    <lineage>
        <taxon>Bacteria</taxon>
        <taxon>Bacillati</taxon>
        <taxon>Actinomycetota</taxon>
        <taxon>Actinomycetes</taxon>
        <taxon>Mycobacteriales</taxon>
        <taxon>Gordoniaceae</taxon>
        <taxon>Gordonia</taxon>
    </lineage>
</organism>
<keyword evidence="4" id="KW-1185">Reference proteome</keyword>
<accession>A0ABS9DGL5</accession>